<evidence type="ECO:0000256" key="2">
    <source>
        <dbReference type="ARBA" id="ARBA00022491"/>
    </source>
</evidence>
<dbReference type="PANTHER" id="PTHR13162">
    <property type="entry name" value="CCR4-NOT TRANSCRIPTION COMPLEX"/>
    <property type="match status" value="1"/>
</dbReference>
<evidence type="ECO:0000256" key="7">
    <source>
        <dbReference type="ARBA" id="ARBA00074459"/>
    </source>
</evidence>
<feature type="domain" description="CCR4-NOT transcription complex subunit 1 TTP binding" evidence="12">
    <location>
        <begin position="410"/>
        <end position="575"/>
    </location>
</feature>
<dbReference type="CDD" id="cd20710">
    <property type="entry name" value="NOT1_connector"/>
    <property type="match status" value="1"/>
</dbReference>
<dbReference type="Pfam" id="PF16418">
    <property type="entry name" value="CNOT1_HEAT"/>
    <property type="match status" value="1"/>
</dbReference>
<evidence type="ECO:0000259" key="14">
    <source>
        <dbReference type="Pfam" id="PF25097"/>
    </source>
</evidence>
<dbReference type="Pfam" id="PF16415">
    <property type="entry name" value="CNOT1_CAF1_bind"/>
    <property type="match status" value="1"/>
</dbReference>
<dbReference type="InterPro" id="IPR032194">
    <property type="entry name" value="CNOT1_HEAT"/>
</dbReference>
<dbReference type="Gene3D" id="1.25.40.790">
    <property type="match status" value="1"/>
</dbReference>
<sequence length="1924" mass="217557">MSLAHIFESVGPRCTSTFNGLVQALGNENITQESAPKRLSAESVAQGIIYIVSASSTGSIWNPDVVAKVVNHLTPYLSWCDVVNCFVIGVPKIPSKEGFLFMAETTYSGCMQKGEAYPYWRFFENWGNTRAQIDFLNFVTSVQQTQHIFRDTKRPILPAATVDALYHFYRPYLEPMIQSPWNSQTLIICLLQLLNSNFSDEANRIISSGEQAEPLLMALSLVAIKVDHPRLRTLFYQSINHFLVNHSPRRRLFFEIFRILDKKLLIEVLYTSYRQNRDVVSHSLDVIVELNLFRDTVLFPRREEIEILDFVIELAILSDRRNHLNFETWYSTMLTELGNEMLHHSLEILNLKILVERDIQQGEQCNGIRLSLKEFTTMISTLRKVKMSPNNSENFNSMCAFFDELLPGIRAEDGQDESVTDKQIEEKAEMLFLDLYKDKTTLKGMLDTLSKYRDSLKVHLRNTFKHVIQYPIEEFKFFSNYPDKELSITGKLVGQAIQLHFYLQDTEKQVLAMIIDALKFPPGSKTFRFGVTAIEEFRGRIEEWPSFCITIYKIQHLRQGQYEFFELVKNILSRVTKPFGAGMDGGASGGDYLGQSISPGASDQIKSGPADSAASHVENHVFVSLNPGSLPECTDGEFANPSEDVQDKVQFAVNNLAQNNFDEKLSEVREALRESHYLWFSQNVLVKRASQEPNYHTLYLKFIDGLNSTVLSKCILFETYTNIYKLMNAASTVSSSRDRLQLKNLGSWLGGLTVSRDRPILRENVSFKALLLQGYESDRLIVAIPFVCKVLEQCSKSKVFKPPNPWLMGIMKVLSELYRVAELRLNLKFEIEVLCKALKLDFSNITPSNHLHASINSPQNALLQGLERTSLNDQPSGSSAEASALPSYHPIINLTSNDIMDVYVVFAEHAQYGDIEEVFEKTGFLKNRFLMVVSKVIREFIPQYIVRAVTVAVACTRDTIIKDFCGESDEERMINSTQAMVRSIAGALVVSICRDPLKSLIYRETYNLITGIGLDEHTSKRAATTIALLNLDLACAIAEKEAVDRASAKISEMMNESYHSRKRTREHTGQPFYDMATYGRLVYPVDFPEVLRIKLNPLLPAFLATYEDFARIPHFLSQIPNRPPSVVSSVDAGPKPSQTPGRWSLQSCLDEFSQLLVELDKIVNTQPPNVSFFSLPNTHQVFVYAHEIVNLALQSPNPESMARDFAQALIQYLFRTEVKLGLELYVRLLLRMCKVSLNVEKEVRHWLIYVDDERKYSIPVNAALIKEGLIPVNELDEQLSKLILAGRPSAILFAMNLITNIATDKSLEKSPQDFQKSLSSLEHISQRNMAHPTLIEFLKNFGTNSSAHGTNAVDSHNAVSSSTQETPPTSSETSSRPYLSVPIPDSTETDSYRQMFCDWTKICQHPAAGESDLNVLALQLCSQINLANPTISATFFIMAIDTSLEYYYNTNAQYSRTSCYMVIDALSKLIVSITKPNPAQNTEGDDSKDDGISENSLKMLRIYLISITLIISKEQYNNSAMFLKCQGAYFRLLTGCLIEFYKAHKLGSITKSQYIKFIRMFGQAMVTIEPSIVPLFSSSWLGLLSHRYFFPILISNRDNWDLAEHLVSLQLGFFEPYISVGDFTEPVRFTYLYTIRFLLIVLHDYPEFLAANATSLCNKVPVSCTQLRNLLLSAFPHDMTLPDPSSPNLDLQTISQIKDDVESQISHYKQILEGVGTRKLINDFLSKGQPSPSTVSTIIASFLTKGDTEDAPYPSIPQLKQKYNMPMINSTVVYIGAALLDKNSNGDGSGSLESIEKSRKVGVTLFSMLLAELNPEGSYLLLTGIANQLRYPSPQTLLFSQTLLDLFLNPPEEYICEQIARVLAERLLANRPFPWGLMFTLTELMHNPCYDIWSHHFTKAVPQILDIMRAVADKVKPRANGDQK</sequence>
<dbReference type="GO" id="GO:0060090">
    <property type="term" value="F:molecular adaptor activity"/>
    <property type="evidence" value="ECO:0007669"/>
    <property type="project" value="TreeGrafter"/>
</dbReference>
<comment type="subcellular location">
    <subcellularLocation>
        <location evidence="1">Nucleus</location>
    </subcellularLocation>
</comment>
<dbReference type="GO" id="GO:0000932">
    <property type="term" value="C:P-body"/>
    <property type="evidence" value="ECO:0007669"/>
    <property type="project" value="TreeGrafter"/>
</dbReference>
<dbReference type="Gene3D" id="1.25.40.840">
    <property type="entry name" value="CCR4-NOT transcription complex subunit 1 TTP binding domain"/>
    <property type="match status" value="1"/>
</dbReference>
<reference evidence="15" key="1">
    <citation type="submission" date="2022-07" db="EMBL/GenBank/DDBJ databases">
        <title>Phylogenomic reconstructions and comparative analyses of Kickxellomycotina fungi.</title>
        <authorList>
            <person name="Reynolds N.K."/>
            <person name="Stajich J.E."/>
            <person name="Barry K."/>
            <person name="Grigoriev I.V."/>
            <person name="Crous P."/>
            <person name="Smith M.E."/>
        </authorList>
    </citation>
    <scope>NUCLEOTIDE SEQUENCE</scope>
    <source>
        <strain evidence="15">NBRC 100468</strain>
    </source>
</reference>
<evidence type="ECO:0000313" key="15">
    <source>
        <dbReference type="EMBL" id="KAJ1918240.1"/>
    </source>
</evidence>
<dbReference type="Proteomes" id="UP001150538">
    <property type="component" value="Unassembled WGS sequence"/>
</dbReference>
<dbReference type="GO" id="GO:0030015">
    <property type="term" value="C:CCR4-NOT core complex"/>
    <property type="evidence" value="ECO:0007669"/>
    <property type="project" value="InterPro"/>
</dbReference>
<dbReference type="EMBL" id="JANBPU010000050">
    <property type="protein sequence ID" value="KAJ1918240.1"/>
    <property type="molecule type" value="Genomic_DNA"/>
</dbReference>
<feature type="domain" description="CCR4-NOT transcription complex subunit 1 HEAT repeat" evidence="13">
    <location>
        <begin position="236"/>
        <end position="383"/>
    </location>
</feature>
<feature type="region of interest" description="Disordered" evidence="8">
    <location>
        <begin position="1349"/>
        <end position="1384"/>
    </location>
</feature>
<dbReference type="FunFam" id="1.25.40.180:FF:000012">
    <property type="entry name" value="Ccr4-Not transcription complex subunit"/>
    <property type="match status" value="1"/>
</dbReference>
<evidence type="ECO:0000256" key="8">
    <source>
        <dbReference type="SAM" id="MobiDB-lite"/>
    </source>
</evidence>
<evidence type="ECO:0000259" key="12">
    <source>
        <dbReference type="Pfam" id="PF16417"/>
    </source>
</evidence>
<dbReference type="InterPro" id="IPR040398">
    <property type="entry name" value="Not1"/>
</dbReference>
<evidence type="ECO:0000256" key="3">
    <source>
        <dbReference type="ARBA" id="ARBA00023015"/>
    </source>
</evidence>
<keyword evidence="3" id="KW-0805">Transcription regulation</keyword>
<evidence type="ECO:0000259" key="11">
    <source>
        <dbReference type="Pfam" id="PF16415"/>
    </source>
</evidence>
<feature type="compositionally biased region" description="Low complexity" evidence="8">
    <location>
        <begin position="1360"/>
        <end position="1375"/>
    </location>
</feature>
<dbReference type="InterPro" id="IPR032191">
    <property type="entry name" value="CNOT1_CAF1_bind"/>
</dbReference>
<dbReference type="InterPro" id="IPR055454">
    <property type="entry name" value="CNOT1-like_NOT1_connector"/>
</dbReference>
<evidence type="ECO:0000256" key="4">
    <source>
        <dbReference type="ARBA" id="ARBA00023163"/>
    </source>
</evidence>
<evidence type="ECO:0000256" key="1">
    <source>
        <dbReference type="ARBA" id="ARBA00004123"/>
    </source>
</evidence>
<evidence type="ECO:0000256" key="6">
    <source>
        <dbReference type="ARBA" id="ARBA00059181"/>
    </source>
</evidence>
<evidence type="ECO:0000259" key="13">
    <source>
        <dbReference type="Pfam" id="PF16418"/>
    </source>
</evidence>
<feature type="domain" description="CCR4-NOT transcription complex subunit 1-like NOT1 connector" evidence="14">
    <location>
        <begin position="1159"/>
        <end position="1338"/>
    </location>
</feature>
<feature type="domain" description="CCR4-NOT transcription complex subunit 1" evidence="10">
    <location>
        <begin position="925"/>
        <end position="1065"/>
    </location>
</feature>
<dbReference type="Pfam" id="PF04054">
    <property type="entry name" value="Not1"/>
    <property type="match status" value="1"/>
</dbReference>
<dbReference type="GO" id="GO:0017148">
    <property type="term" value="P:negative regulation of translation"/>
    <property type="evidence" value="ECO:0007669"/>
    <property type="project" value="InterPro"/>
</dbReference>
<dbReference type="InterPro" id="IPR032193">
    <property type="entry name" value="CNOT1_TTP_bind"/>
</dbReference>
<feature type="domain" description="CCR4-NOT transcription complex subunit 1 CAF1-binding" evidence="11">
    <location>
        <begin position="638"/>
        <end position="857"/>
    </location>
</feature>
<name>A0A9W8DUD9_9FUNG</name>
<dbReference type="InterPro" id="IPR007196">
    <property type="entry name" value="CCR4-Not_Not1_C"/>
</dbReference>
<dbReference type="Gene3D" id="1.25.40.800">
    <property type="match status" value="1"/>
</dbReference>
<feature type="domain" description="CCR4-Not complex component Not1 C-terminal" evidence="9">
    <location>
        <begin position="1544"/>
        <end position="1911"/>
    </location>
</feature>
<evidence type="ECO:0000259" key="9">
    <source>
        <dbReference type="Pfam" id="PF04054"/>
    </source>
</evidence>
<dbReference type="GO" id="GO:0005634">
    <property type="term" value="C:nucleus"/>
    <property type="evidence" value="ECO:0007669"/>
    <property type="project" value="UniProtKB-SubCell"/>
</dbReference>
<dbReference type="PANTHER" id="PTHR13162:SF8">
    <property type="entry name" value="CCR4-NOT TRANSCRIPTION COMPLEX SUBUNIT 1"/>
    <property type="match status" value="1"/>
</dbReference>
<keyword evidence="16" id="KW-1185">Reference proteome</keyword>
<accession>A0A9W8DUD9</accession>
<feature type="compositionally biased region" description="Polar residues" evidence="8">
    <location>
        <begin position="1349"/>
        <end position="1359"/>
    </location>
</feature>
<dbReference type="Pfam" id="PF25097">
    <property type="entry name" value="ARM_Cnot1"/>
    <property type="match status" value="1"/>
</dbReference>
<evidence type="ECO:0000259" key="10">
    <source>
        <dbReference type="Pfam" id="PF12842"/>
    </source>
</evidence>
<comment type="function">
    <text evidence="6">Acts as a component of the CCR4-NOT core complex, which in the nucleus seems to be a general transcription factor, and in the cytoplasm the major mRNA deadenylase involved in mRNA turnover. The NOT protein subcomplex negatively regulates the basal and activated transcription of many genes. Preferentially affects TC-type TATA element-dependent transcription. Could directly or indirectly inhibit component(s) of the general transcription machinery.</text>
</comment>
<keyword evidence="2" id="KW-0678">Repressor</keyword>
<dbReference type="InterPro" id="IPR038535">
    <property type="entry name" value="CNOT1_TTP_bind_sf"/>
</dbReference>
<dbReference type="Pfam" id="PF16417">
    <property type="entry name" value="CNOT1_TTP_bind"/>
    <property type="match status" value="1"/>
</dbReference>
<protein>
    <recommendedName>
        <fullName evidence="7">General negative regulator of transcription subunit 1</fullName>
    </recommendedName>
</protein>
<dbReference type="GO" id="GO:0000289">
    <property type="term" value="P:nuclear-transcribed mRNA poly(A) tail shortening"/>
    <property type="evidence" value="ECO:0007669"/>
    <property type="project" value="UniProtKB-ARBA"/>
</dbReference>
<gene>
    <name evidence="15" type="primary">CDC39</name>
    <name evidence="15" type="ORF">H4219_002712</name>
</gene>
<dbReference type="OrthoDB" id="1933107at2759"/>
<organism evidence="15 16">
    <name type="scientific">Mycoemilia scoparia</name>
    <dbReference type="NCBI Taxonomy" id="417184"/>
    <lineage>
        <taxon>Eukaryota</taxon>
        <taxon>Fungi</taxon>
        <taxon>Fungi incertae sedis</taxon>
        <taxon>Zoopagomycota</taxon>
        <taxon>Kickxellomycotina</taxon>
        <taxon>Kickxellomycetes</taxon>
        <taxon>Kickxellales</taxon>
        <taxon>Kickxellaceae</taxon>
        <taxon>Mycoemilia</taxon>
    </lineage>
</organism>
<dbReference type="Pfam" id="PF12842">
    <property type="entry name" value="DUF3819"/>
    <property type="match status" value="1"/>
</dbReference>
<evidence type="ECO:0000256" key="5">
    <source>
        <dbReference type="ARBA" id="ARBA00023242"/>
    </source>
</evidence>
<evidence type="ECO:0000313" key="16">
    <source>
        <dbReference type="Proteomes" id="UP001150538"/>
    </source>
</evidence>
<proteinExistence type="predicted"/>
<keyword evidence="5" id="KW-0539">Nucleus</keyword>
<dbReference type="InterPro" id="IPR024557">
    <property type="entry name" value="CNOT1_dom_4"/>
</dbReference>
<comment type="caution">
    <text evidence="15">The sequence shown here is derived from an EMBL/GenBank/DDBJ whole genome shotgun (WGS) entry which is preliminary data.</text>
</comment>
<keyword evidence="4" id="KW-0804">Transcription</keyword>
<dbReference type="Gene3D" id="1.25.40.180">
    <property type="match status" value="1"/>
</dbReference>